<dbReference type="SMART" id="SM00827">
    <property type="entry name" value="PKS_AT"/>
    <property type="match status" value="1"/>
</dbReference>
<dbReference type="CDD" id="cd05930">
    <property type="entry name" value="A_NRPS"/>
    <property type="match status" value="1"/>
</dbReference>
<dbReference type="SUPFAM" id="SSF56801">
    <property type="entry name" value="Acetyl-CoA synthetase-like"/>
    <property type="match status" value="1"/>
</dbReference>
<dbReference type="Pfam" id="PF00698">
    <property type="entry name" value="Acyl_transf_1"/>
    <property type="match status" value="1"/>
</dbReference>
<evidence type="ECO:0000256" key="4">
    <source>
        <dbReference type="ARBA" id="ARBA00022679"/>
    </source>
</evidence>
<proteinExistence type="inferred from homology"/>
<dbReference type="InterPro" id="IPR023213">
    <property type="entry name" value="CAT-like_dom_sf"/>
</dbReference>
<keyword evidence="2" id="KW-0597">Phosphoprotein</keyword>
<dbReference type="SUPFAM" id="SSF53335">
    <property type="entry name" value="S-adenosyl-L-methionine-dependent methyltransferases"/>
    <property type="match status" value="1"/>
</dbReference>
<dbReference type="InterPro" id="IPR014043">
    <property type="entry name" value="Acyl_transferase_dom"/>
</dbReference>
<evidence type="ECO:0000256" key="8">
    <source>
        <dbReference type="PROSITE-ProRule" id="PRU01363"/>
    </source>
</evidence>
<evidence type="ECO:0000256" key="7">
    <source>
        <dbReference type="ARBA" id="ARBA00029443"/>
    </source>
</evidence>
<dbReference type="InterPro" id="IPR000873">
    <property type="entry name" value="AMP-dep_synth/lig_dom"/>
</dbReference>
<dbReference type="InterPro" id="IPR014031">
    <property type="entry name" value="Ketoacyl_synth_C"/>
</dbReference>
<dbReference type="InterPro" id="IPR042099">
    <property type="entry name" value="ANL_N_sf"/>
</dbReference>
<name>A0A5N6TUE2_ASPAV</name>
<dbReference type="PROSITE" id="PS00455">
    <property type="entry name" value="AMP_BINDING"/>
    <property type="match status" value="1"/>
</dbReference>
<dbReference type="SUPFAM" id="SSF47336">
    <property type="entry name" value="ACP-like"/>
    <property type="match status" value="2"/>
</dbReference>
<feature type="compositionally biased region" description="Low complexity" evidence="9">
    <location>
        <begin position="2430"/>
        <end position="2480"/>
    </location>
</feature>
<feature type="region of interest" description="C-terminal hotdog fold" evidence="8">
    <location>
        <begin position="1091"/>
        <end position="1245"/>
    </location>
</feature>
<dbReference type="EMBL" id="ML742109">
    <property type="protein sequence ID" value="KAE8149917.1"/>
    <property type="molecule type" value="Genomic_DNA"/>
</dbReference>
<feature type="domain" description="Carrier" evidence="10">
    <location>
        <begin position="2337"/>
        <end position="2418"/>
    </location>
</feature>
<dbReference type="InterPro" id="IPR036736">
    <property type="entry name" value="ACP-like_sf"/>
</dbReference>
<dbReference type="Pfam" id="PF07993">
    <property type="entry name" value="NAD_binding_4"/>
    <property type="match status" value="1"/>
</dbReference>
<dbReference type="InterPro" id="IPR049552">
    <property type="entry name" value="PKS_DH_N"/>
</dbReference>
<gene>
    <name evidence="13" type="ORF">BDV25DRAFT_120086</name>
</gene>
<dbReference type="InterPro" id="IPR013120">
    <property type="entry name" value="FAR_NAD-bd"/>
</dbReference>
<dbReference type="InterPro" id="IPR029063">
    <property type="entry name" value="SAM-dependent_MTases_sf"/>
</dbReference>
<dbReference type="Gene3D" id="3.30.559.10">
    <property type="entry name" value="Chloramphenicol acetyltransferase-like domain"/>
    <property type="match status" value="1"/>
</dbReference>
<dbReference type="CDD" id="cd19532">
    <property type="entry name" value="C_PKS-NRPS"/>
    <property type="match status" value="1"/>
</dbReference>
<dbReference type="Pfam" id="PF00550">
    <property type="entry name" value="PP-binding"/>
    <property type="match status" value="2"/>
</dbReference>
<dbReference type="InterPro" id="IPR009081">
    <property type="entry name" value="PP-bd_ACP"/>
</dbReference>
<comment type="caution">
    <text evidence="8">Lacks conserved residue(s) required for the propagation of feature annotation.</text>
</comment>
<evidence type="ECO:0000256" key="9">
    <source>
        <dbReference type="SAM" id="MobiDB-lite"/>
    </source>
</evidence>
<dbReference type="OrthoDB" id="329835at2759"/>
<dbReference type="GO" id="GO:0006633">
    <property type="term" value="P:fatty acid biosynthetic process"/>
    <property type="evidence" value="ECO:0007669"/>
    <property type="project" value="InterPro"/>
</dbReference>
<protein>
    <recommendedName>
        <fullName evidence="15">Hybrid NRPS/PKS enzyme</fullName>
    </recommendedName>
</protein>
<feature type="region of interest" description="Disordered" evidence="9">
    <location>
        <begin position="2427"/>
        <end position="2486"/>
    </location>
</feature>
<dbReference type="SUPFAM" id="SSF55048">
    <property type="entry name" value="Probable ACP-binding domain of malonyl-CoA ACP transacylase"/>
    <property type="match status" value="1"/>
</dbReference>
<dbReference type="Gene3D" id="1.10.1200.10">
    <property type="entry name" value="ACP-like"/>
    <property type="match status" value="1"/>
</dbReference>
<dbReference type="Gene3D" id="3.40.50.720">
    <property type="entry name" value="NAD(P)-binding Rossmann-like Domain"/>
    <property type="match status" value="2"/>
</dbReference>
<evidence type="ECO:0000259" key="12">
    <source>
        <dbReference type="PROSITE" id="PS52019"/>
    </source>
</evidence>
<evidence type="ECO:0000313" key="14">
    <source>
        <dbReference type="Proteomes" id="UP000325780"/>
    </source>
</evidence>
<dbReference type="GO" id="GO:0031177">
    <property type="term" value="F:phosphopantetheine binding"/>
    <property type="evidence" value="ECO:0007669"/>
    <property type="project" value="InterPro"/>
</dbReference>
<dbReference type="InterPro" id="IPR032821">
    <property type="entry name" value="PKS_assoc"/>
</dbReference>
<dbReference type="Pfam" id="PF21089">
    <property type="entry name" value="PKS_DH_N"/>
    <property type="match status" value="1"/>
</dbReference>
<feature type="domain" description="Ketosynthase family 3 (KS3)" evidence="11">
    <location>
        <begin position="4"/>
        <end position="438"/>
    </location>
</feature>
<dbReference type="InterPro" id="IPR016036">
    <property type="entry name" value="Malonyl_transacylase_ACP-bd"/>
</dbReference>
<dbReference type="Pfam" id="PF00501">
    <property type="entry name" value="AMP-binding"/>
    <property type="match status" value="1"/>
</dbReference>
<dbReference type="GO" id="GO:0004315">
    <property type="term" value="F:3-oxoacyl-[acyl-carrier-protein] synthase activity"/>
    <property type="evidence" value="ECO:0007669"/>
    <property type="project" value="InterPro"/>
</dbReference>
<keyword evidence="6" id="KW-0511">Multifunctional enzyme</keyword>
<dbReference type="InterPro" id="IPR016039">
    <property type="entry name" value="Thiolase-like"/>
</dbReference>
<dbReference type="InterPro" id="IPR020806">
    <property type="entry name" value="PKS_PP-bd"/>
</dbReference>
<keyword evidence="5" id="KW-0677">Repeat</keyword>
<sequence length="3927" mass="428265">MSFNEPIAIIGSSCRFSGGASSPSKLWDLLHDPKDLSRAPPDSRFNLEGFYHPNAEQHGDTNTRGSYFLEEDPRAFDTVFFNISPKEAEAIDPQQRILLEVVFEAMEAAGLTLHDLQGSDTSVYSGLMIRDYMDVQVRDPDFFSQYMVTGTSSALNANRISYFFDWRGPSLTVDTACSSSLVAVHQAVQGLRTGESRLACVTGSNLLLGPELFISASNMHMLSARSKMWDVTAEGYARGDGFATFMLKTLSNAIADGDHIEAVIRETGVNSDGRTKGITLPSPQAQADLIRETYQRAGLDLSKASDRCQYFEAHGTGTQAGDPREASAIHDAFFGTEVAESDNQSQLVVGSIKTIVGHTEGTAGMAGMLKALLAIRHRVIPPNLHFDNLNPSVAPFFDRLTIPTEPIPWPAVAPGVPLRASVNSFGFGGTNAHAIMESYEPDSHPLASNKVEDVVLPLVLSAHSEKALVSVVENYASFLRQNQDTTSLRDLAWTLHARRSNLPVKVAFSGLSASDIAQQMEDKLRSVRDTPGIELGTRSTTNQKPALLGVFTGQGAQWPAMGKHLIENSREFRNTIERLEKGMAELDDGPEWSLKQEILAPKSKSRVGEAALSQPLCTAIAIALVDLLYASGISFSAVVGHSSGEIGAAYAAGVITADEAMQIAYYRGKYAKLAAGQNGAKGGMMAVGMGFDEAKGFCEQPTFQGRLGVAASNSPTGVTLSGDLDAVREAKDVFDARKTFARMLQVDTAYHSHHMLPCAEPYVSSLNAAQIRPNDRSQSPCTWISSVYGSEGEPTPEELASTYWRDNMAQAVLFSQALERAMIECGPFDAVLEVGPHPALKGPASQTLREVSDDPLPYFGVLDRKRNDMLAFGDALTSLWLQFGPSAVNFEGYARATGPEGLPSPKLVQDLPSYPWDHSQIYWRESRLSREYRTRSSPPHELLGHPLPGGSSEDSLRWRNILRIEEVSWIGDHRFQGQALVPTSAFSSMAVDAILKLATVLGHPGTDSVELQNLTVHNAVSIPDGSQGVEMITSIHRIDTGDSPLEADFTVLFGPPDGTKALRKAASARIVLLHSDPSDSPAAIQAREKTLNSVDVDQFYQSIGMMGLQYTGSFKNLERIQRRWRKASALFNKELADMKHLALDPLVVEGCIQTAYAAFSAPGDSSLRQAFLPQKIEKMTLRRSSVSRSDPWLRVDGFVTQVDKATMNSSSAFHADVEVSDSVNGQLLIELEGVTISSFSPTSAADDTELFLQTVWKPDISKGLSIDNEQERKAASQAALDMEHQAIEYLEALLANNFHLSGRSSQAFQWLLRLDELSYTKGQENSDRVADISYLDSFETLRAVAKSLPELIRGRLPDADLQQQLQTFVETNSVFAQINNGLKTLLSQIAHRFAHLSVLEIAPGHLNPAVDIRENLGQAISSYTFMTGSSYENSERYGNRFKHLEVQGLHSDPSAIASALDGQKFDVIISSYFLNGQTESFSEEALQQIRNSLKAGGYLVLTEPTQEYVWSRIFLGVLLGSANTSINGRDIGRPLSSVNLDSLLRNVGFSGVDSLLPRSASGPGDAISLFVTQALDETIDLLRHPLQPSALGVLDGSRVLVIGGSTLQTSRLWHNIASTLRPWTKNVHCVSSFEELEKTDATNVAGAIILTDLDKPVSRSLTAKTYQAISGLFEQVPHVLWVTQGALEANPEQAASIGLGRFLAQEYPSVHAQFLDLDAVEEAESRVLGSFIQLLVPGVHDAQEPRLWTTETEVWVKDGGILIPRVLPVEDLNDRLNSQWRPIIQNVSTLTDAVFLSSSGFLNAATYTAQRIPMPNIVDGGLTLRTTHSIPVSINVSNGVYVYLSVGYINNVGTVLALTDAMSSHARTLATWKVPSHIESDPAALCDFLELTAHVLVAQHILDSLPAGNSVLLEPNPTLATIIDELTKDSERKVHFLTTTADQRPGNLSWTTIPAHASKRTIMSALPHSPKLFFDLTSKPNRVASRIVQLLPGACTVVDQRELFQLSSEAADEVSTPWLQHVLQNIGASAVRLSRKIMHSSSPIRLTKLLDQGTRDITVAVVDWTQTTEIPVTVAPLASQSFFVSSKTYVLVDIEQHLAQCIGDWLIANGVRSLITINSDIGQWKGRELLHGLNVQNLELNVNNMKEVRSVFGRLSNVAGVIYGGVSASLPTCEGYDHPLRALQNIQRSAHNLTKILKDQTTDFFIILSSLQKVEAPVNAYLTSLAAHCRQDGLPTTVLSLEFQVNVSLSSPFVYPNESDVHYALVEAISNARSNRNMPAIWTGVKRLPRETAQGSIEWNWLTKPLFSHYTLRDQNTGLSNSQDAEQSMVDRLAVSKDVQEASLIIAEFFLSKLAVILNLSQDSLSSGNDLTSLGVDSLSASDIRQWFLRELDADVSILKILGGATIAEICDEVAAGLSLEFGSQEEVEPQPAVSSPEPVAAAPVASSETPIEPQEPVTETTTVPSSSSSSKGTMTPQSSVGISTPPTEITTVQLENVKPKSCTAVQRSEKMSFTQTRLWFPTVYLEQETPFNCTTSYTLTGPIETPRLDNAFQRLIQRHESFRTAFYNDETSGAAMQRVLASSPFQLRTMLGNKADVDRVFRQIANYRFDLSTADTLVATFISHGPNEHTIVFGYHHIIMDGVSWQITLNDLAQLYESDAELPALPQYIDFSAKQRQLVNSGAHAGKLSFWRKEFPSAPPLLPLFPFAKVGTRKALTRYDTLDYIYDVEASLVSKIKKASLAAKTTTFHFYLSAFVVLLNRFLEIDDVCLGIIDANRSDKLFLNTVGFMLDMLPLRLKVNKKERFLHTLRNTRGKAYSALENSGVPLETILKELQIPTSSTNTPLFQVLMNYRMGALRAPQMGEAKMNFLDYEDAKAPFDLAISIDEKDDGTGMLTFSMQDYMYDWEGAELMVKSYVHLLETLSDDTSLRLNEVPLFDGALVQKALVAGTGPTVKFDWAETQTLSQRVEAITAQRGDSVAVKDMNGRVRTYAEMQSRIHALASALREAGVNSGARVAVHCEPTVDTVASILAIHRVGGAYVPLDVRNSPERLADIITECTPAVILYHGATKDTLSSMVGDGQHVLDIDTVPQSSAVPVPDASRLTDPAFVLYTSGSTGKPKGIMLTHGNLSIHFASISDALKLTEKDVILQQSALGFDASLSQMFMAMANGGTLIHGSNRGDPVDLAALIEREGVTLTLIMISEMSALLQYGSDILSRCNSWRIALCGGEAFTMNLLHKFRDLNLPNLDLYNAYGPTETTIISSAGKVPYRRTDWGDGSVVPVGPPLPNYGVYVLDDNLQPAPLGWPGELCICGPCVTQGYVGLPELTASKFQPDQLQKPQGSTYKGWSTVYRTGDKARLLSDGSFVFLGRIDGDSQVKLRGIRIELNDISSSIIKTSKGAVVDAATIVKGTTTQTLLSFVVLSPSKAAELESTGASVSAYLRQLIQSLPLPVYMRPAIAVPLQRLPFTDRGKLDTKALVAIPIEEDEEAANEELTETEQKLKELWQGILSEQGISIEIRRQSDFFSVGGNSLMLMRVRAKMLEIFGVSIPLAELFQVSTLETLAARLAGDKSAESNEIVWDEETILDATLPPAIARHLQGYPENDLSVVLTGSTGFLGREIVRQLIAEPNISTIHCLAIRPGRSLPDDLVASSKVVVHTGDLAAKRLGLSETEAKEIFSSAAAIIHNGAEVSHMKSYHSLRTTNVGSTRQLLELALRHSIDSGVPTPPFHYVSTAGVGHLPGTLSFPEKSVAPFPPAVDGSDGYVAAKWASERILGHASEKLGVPVFIHRPSNITGPGVGDRDIIHNVWRLSELLRTVPDLVAAGAQGAFDFVGVDSCAKGIIDHLFHPSSNEPMYLHQSGDTVIPVEEFQEFLQNKEGGHVEKVPFEEWVDMAVQAGLDPLVATFLRGTKGAFVMPLLVKGSRQ</sequence>
<dbReference type="SUPFAM" id="SSF52151">
    <property type="entry name" value="FabD/lysophospholipase-like"/>
    <property type="match status" value="1"/>
</dbReference>
<evidence type="ECO:0000256" key="3">
    <source>
        <dbReference type="ARBA" id="ARBA00022598"/>
    </source>
</evidence>
<dbReference type="InterPro" id="IPR050091">
    <property type="entry name" value="PKS_NRPS_Biosynth_Enz"/>
</dbReference>
<organism evidence="13 14">
    <name type="scientific">Aspergillus avenaceus</name>
    <dbReference type="NCBI Taxonomy" id="36643"/>
    <lineage>
        <taxon>Eukaryota</taxon>
        <taxon>Fungi</taxon>
        <taxon>Dikarya</taxon>
        <taxon>Ascomycota</taxon>
        <taxon>Pezizomycotina</taxon>
        <taxon>Eurotiomycetes</taxon>
        <taxon>Eurotiomycetidae</taxon>
        <taxon>Eurotiales</taxon>
        <taxon>Aspergillaceae</taxon>
        <taxon>Aspergillus</taxon>
        <taxon>Aspergillus subgen. Circumdati</taxon>
    </lineage>
</organism>
<dbReference type="Gene3D" id="3.30.559.30">
    <property type="entry name" value="Nonribosomal peptide synthetase, condensation domain"/>
    <property type="match status" value="1"/>
</dbReference>
<dbReference type="PROSITE" id="PS00012">
    <property type="entry name" value="PHOSPHOPANTETHEINE"/>
    <property type="match status" value="1"/>
</dbReference>
<dbReference type="CDD" id="cd02440">
    <property type="entry name" value="AdoMet_MTases"/>
    <property type="match status" value="1"/>
</dbReference>
<evidence type="ECO:0000313" key="13">
    <source>
        <dbReference type="EMBL" id="KAE8149917.1"/>
    </source>
</evidence>
<dbReference type="SUPFAM" id="SSF52777">
    <property type="entry name" value="CoA-dependent acyltransferases"/>
    <property type="match status" value="2"/>
</dbReference>
<keyword evidence="3" id="KW-0436">Ligase</keyword>
<evidence type="ECO:0000259" key="10">
    <source>
        <dbReference type="PROSITE" id="PS50075"/>
    </source>
</evidence>
<dbReference type="Pfam" id="PF02801">
    <property type="entry name" value="Ketoacyl-synt_C"/>
    <property type="match status" value="1"/>
</dbReference>
<dbReference type="InterPro" id="IPR042104">
    <property type="entry name" value="PKS_dehydratase_sf"/>
</dbReference>
<dbReference type="InterPro" id="IPR020807">
    <property type="entry name" value="PKS_DH"/>
</dbReference>
<dbReference type="Gene3D" id="3.40.50.150">
    <property type="entry name" value="Vaccinia Virus protein VP39"/>
    <property type="match status" value="1"/>
</dbReference>
<feature type="domain" description="Carrier" evidence="10">
    <location>
        <begin position="3494"/>
        <end position="3573"/>
    </location>
</feature>
<dbReference type="SMART" id="SM00825">
    <property type="entry name" value="PKS_KS"/>
    <property type="match status" value="1"/>
</dbReference>
<dbReference type="InterPro" id="IPR016035">
    <property type="entry name" value="Acyl_Trfase/lysoPLipase"/>
</dbReference>
<dbReference type="Proteomes" id="UP000325780">
    <property type="component" value="Unassembled WGS sequence"/>
</dbReference>
<evidence type="ECO:0000256" key="2">
    <source>
        <dbReference type="ARBA" id="ARBA00022553"/>
    </source>
</evidence>
<dbReference type="InterPro" id="IPR001242">
    <property type="entry name" value="Condensation_dom"/>
</dbReference>
<dbReference type="PANTHER" id="PTHR43775">
    <property type="entry name" value="FATTY ACID SYNTHASE"/>
    <property type="match status" value="1"/>
</dbReference>
<accession>A0A5N6TUE2</accession>
<dbReference type="Gene3D" id="3.40.366.10">
    <property type="entry name" value="Malonyl-Coenzyme A Acyl Carrier Protein, domain 2"/>
    <property type="match status" value="1"/>
</dbReference>
<evidence type="ECO:0008006" key="15">
    <source>
        <dbReference type="Google" id="ProtNLM"/>
    </source>
</evidence>
<dbReference type="InterPro" id="IPR013968">
    <property type="entry name" value="PKS_KR"/>
</dbReference>
<dbReference type="Gene3D" id="3.40.47.10">
    <property type="match status" value="1"/>
</dbReference>
<feature type="region of interest" description="N-terminal hotdog fold" evidence="8">
    <location>
        <begin position="940"/>
        <end position="1077"/>
    </location>
</feature>
<dbReference type="SUPFAM" id="SSF53901">
    <property type="entry name" value="Thiolase-like"/>
    <property type="match status" value="1"/>
</dbReference>
<dbReference type="Pfam" id="PF14765">
    <property type="entry name" value="PS-DH"/>
    <property type="match status" value="1"/>
</dbReference>
<evidence type="ECO:0000256" key="6">
    <source>
        <dbReference type="ARBA" id="ARBA00023268"/>
    </source>
</evidence>
<dbReference type="CDD" id="cd00833">
    <property type="entry name" value="PKS"/>
    <property type="match status" value="1"/>
</dbReference>
<dbReference type="Pfam" id="PF08659">
    <property type="entry name" value="KR"/>
    <property type="match status" value="1"/>
</dbReference>
<dbReference type="Gene3D" id="3.40.50.12780">
    <property type="entry name" value="N-terminal domain of ligase-like"/>
    <property type="match status" value="1"/>
</dbReference>
<dbReference type="InterPro" id="IPR020845">
    <property type="entry name" value="AMP-binding_CS"/>
</dbReference>
<dbReference type="SMART" id="SM00826">
    <property type="entry name" value="PKS_DH"/>
    <property type="match status" value="1"/>
</dbReference>
<dbReference type="SMART" id="SM00823">
    <property type="entry name" value="PKS_PP"/>
    <property type="match status" value="2"/>
</dbReference>
<dbReference type="Gene3D" id="3.10.129.110">
    <property type="entry name" value="Polyketide synthase dehydratase"/>
    <property type="match status" value="1"/>
</dbReference>
<evidence type="ECO:0000259" key="11">
    <source>
        <dbReference type="PROSITE" id="PS52004"/>
    </source>
</evidence>
<dbReference type="Gene3D" id="3.30.300.30">
    <property type="match status" value="1"/>
</dbReference>
<dbReference type="InterPro" id="IPR036291">
    <property type="entry name" value="NAD(P)-bd_dom_sf"/>
</dbReference>
<keyword evidence="1" id="KW-0596">Phosphopantetheine</keyword>
<keyword evidence="4" id="KW-0808">Transferase</keyword>
<dbReference type="InterPro" id="IPR018201">
    <property type="entry name" value="Ketoacyl_synth_AS"/>
</dbReference>
<dbReference type="GO" id="GO:0044550">
    <property type="term" value="P:secondary metabolite biosynthetic process"/>
    <property type="evidence" value="ECO:0007669"/>
    <property type="project" value="UniProtKB-ARBA"/>
</dbReference>
<evidence type="ECO:0000256" key="5">
    <source>
        <dbReference type="ARBA" id="ARBA00022737"/>
    </source>
</evidence>
<dbReference type="Pfam" id="PF00668">
    <property type="entry name" value="Condensation"/>
    <property type="match status" value="1"/>
</dbReference>
<comment type="similarity">
    <text evidence="7">In the C-terminal section; belongs to the NRP synthetase family.</text>
</comment>
<dbReference type="PROSITE" id="PS52019">
    <property type="entry name" value="PKS_MFAS_DH"/>
    <property type="match status" value="1"/>
</dbReference>
<reference evidence="13 14" key="1">
    <citation type="submission" date="2019-04" db="EMBL/GenBank/DDBJ databases">
        <title>Friends and foes A comparative genomics study of 23 Aspergillus species from section Flavi.</title>
        <authorList>
            <consortium name="DOE Joint Genome Institute"/>
            <person name="Kjaerbolling I."/>
            <person name="Vesth T."/>
            <person name="Frisvad J.C."/>
            <person name="Nybo J.L."/>
            <person name="Theobald S."/>
            <person name="Kildgaard S."/>
            <person name="Isbrandt T."/>
            <person name="Kuo A."/>
            <person name="Sato A."/>
            <person name="Lyhne E.K."/>
            <person name="Kogle M.E."/>
            <person name="Wiebenga A."/>
            <person name="Kun R.S."/>
            <person name="Lubbers R.J."/>
            <person name="Makela M.R."/>
            <person name="Barry K."/>
            <person name="Chovatia M."/>
            <person name="Clum A."/>
            <person name="Daum C."/>
            <person name="Haridas S."/>
            <person name="He G."/>
            <person name="LaButti K."/>
            <person name="Lipzen A."/>
            <person name="Mondo S."/>
            <person name="Riley R."/>
            <person name="Salamov A."/>
            <person name="Simmons B.A."/>
            <person name="Magnuson J.K."/>
            <person name="Henrissat B."/>
            <person name="Mortensen U.H."/>
            <person name="Larsen T.O."/>
            <person name="Devries R.P."/>
            <person name="Grigoriev I.V."/>
            <person name="Machida M."/>
            <person name="Baker S.E."/>
            <person name="Andersen M.R."/>
        </authorList>
    </citation>
    <scope>NUCLEOTIDE SEQUENCE [LARGE SCALE GENOMIC DNA]</scope>
    <source>
        <strain evidence="13 14">IBT 18842</strain>
    </source>
</reference>
<dbReference type="InterPro" id="IPR001227">
    <property type="entry name" value="Ac_transferase_dom_sf"/>
</dbReference>
<dbReference type="InterPro" id="IPR049900">
    <property type="entry name" value="PKS_mFAS_DH"/>
</dbReference>
<dbReference type="GO" id="GO:0004312">
    <property type="term" value="F:fatty acid synthase activity"/>
    <property type="evidence" value="ECO:0007669"/>
    <property type="project" value="TreeGrafter"/>
</dbReference>
<dbReference type="PANTHER" id="PTHR43775:SF20">
    <property type="entry name" value="HYBRID PKS-NRPS SYNTHETASE APDA"/>
    <property type="match status" value="1"/>
</dbReference>
<feature type="domain" description="PKS/mFAS DH" evidence="12">
    <location>
        <begin position="940"/>
        <end position="1245"/>
    </location>
</feature>
<dbReference type="GO" id="GO:0016874">
    <property type="term" value="F:ligase activity"/>
    <property type="evidence" value="ECO:0007669"/>
    <property type="project" value="UniProtKB-KW"/>
</dbReference>
<dbReference type="InterPro" id="IPR010071">
    <property type="entry name" value="AA_adenyl_dom"/>
</dbReference>
<dbReference type="InterPro" id="IPR049551">
    <property type="entry name" value="PKS_DH_C"/>
</dbReference>
<keyword evidence="14" id="KW-1185">Reference proteome</keyword>
<dbReference type="PROSITE" id="PS52004">
    <property type="entry name" value="KS3_2"/>
    <property type="match status" value="1"/>
</dbReference>
<dbReference type="PROSITE" id="PS50075">
    <property type="entry name" value="CARRIER"/>
    <property type="match status" value="2"/>
</dbReference>
<dbReference type="PROSITE" id="PS00606">
    <property type="entry name" value="KS3_1"/>
    <property type="match status" value="1"/>
</dbReference>
<dbReference type="InterPro" id="IPR045851">
    <property type="entry name" value="AMP-bd_C_sf"/>
</dbReference>
<dbReference type="NCBIfam" id="TIGR01733">
    <property type="entry name" value="AA-adenyl-dom"/>
    <property type="match status" value="1"/>
</dbReference>
<dbReference type="InterPro" id="IPR020841">
    <property type="entry name" value="PKS_Beta-ketoAc_synthase_dom"/>
</dbReference>
<dbReference type="Pfam" id="PF16197">
    <property type="entry name" value="KAsynt_C_assoc"/>
    <property type="match status" value="1"/>
</dbReference>
<evidence type="ECO:0000256" key="1">
    <source>
        <dbReference type="ARBA" id="ARBA00022450"/>
    </source>
</evidence>
<dbReference type="InterPro" id="IPR014030">
    <property type="entry name" value="Ketoacyl_synth_N"/>
</dbReference>
<dbReference type="InterPro" id="IPR006162">
    <property type="entry name" value="Ppantetheine_attach_site"/>
</dbReference>
<dbReference type="SUPFAM" id="SSF51735">
    <property type="entry name" value="NAD(P)-binding Rossmann-fold domains"/>
    <property type="match status" value="2"/>
</dbReference>
<dbReference type="Pfam" id="PF00109">
    <property type="entry name" value="ketoacyl-synt"/>
    <property type="match status" value="1"/>
</dbReference>